<comment type="caution">
    <text evidence="1">The sequence shown here is derived from an EMBL/GenBank/DDBJ whole genome shotgun (WGS) entry which is preliminary data.</text>
</comment>
<accession>A0A423H0L4</accession>
<dbReference type="AlphaFoldDB" id="A0A423H0L4"/>
<gene>
    <name evidence="1" type="ORF">BK659_21935</name>
</gene>
<sequence length="76" mass="8590">MGWRCQRETAIFLFAVGGIYFSKSPSKDMQRAATLPGRTITRTIKMADVKTPQRLDPQDIVKLLTALRRALRARVA</sequence>
<dbReference type="EMBL" id="MOBJ01000016">
    <property type="protein sequence ID" value="RON05277.1"/>
    <property type="molecule type" value="Genomic_DNA"/>
</dbReference>
<organism evidence="1 2">
    <name type="scientific">Pseudomonas brassicacearum</name>
    <dbReference type="NCBI Taxonomy" id="930166"/>
    <lineage>
        <taxon>Bacteria</taxon>
        <taxon>Pseudomonadati</taxon>
        <taxon>Pseudomonadota</taxon>
        <taxon>Gammaproteobacteria</taxon>
        <taxon>Pseudomonadales</taxon>
        <taxon>Pseudomonadaceae</taxon>
        <taxon>Pseudomonas</taxon>
    </lineage>
</organism>
<protein>
    <submittedName>
        <fullName evidence="1">Uncharacterized protein</fullName>
    </submittedName>
</protein>
<evidence type="ECO:0000313" key="1">
    <source>
        <dbReference type="EMBL" id="RON05277.1"/>
    </source>
</evidence>
<proteinExistence type="predicted"/>
<reference evidence="1 2" key="1">
    <citation type="submission" date="2016-10" db="EMBL/GenBank/DDBJ databases">
        <title>Comparative genome analysis of multiple Pseudomonas spp. focuses on biocontrol and plant growth promoting traits.</title>
        <authorList>
            <person name="Tao X.-Y."/>
            <person name="Taylor C.G."/>
        </authorList>
    </citation>
    <scope>NUCLEOTIDE SEQUENCE [LARGE SCALE GENOMIC DNA]</scope>
    <source>
        <strain evidence="1 2">48H11</strain>
    </source>
</reference>
<dbReference type="Proteomes" id="UP000286071">
    <property type="component" value="Unassembled WGS sequence"/>
</dbReference>
<name>A0A423H0L4_9PSED</name>
<evidence type="ECO:0000313" key="2">
    <source>
        <dbReference type="Proteomes" id="UP000286071"/>
    </source>
</evidence>